<protein>
    <submittedName>
        <fullName evidence="1">Uncharacterized protein</fullName>
    </submittedName>
</protein>
<dbReference type="EMBL" id="VWPK01000017">
    <property type="protein sequence ID" value="KAA5611888.1"/>
    <property type="molecule type" value="Genomic_DNA"/>
</dbReference>
<name>A0A5M6IWP5_9PROT</name>
<comment type="caution">
    <text evidence="1">The sequence shown here is derived from an EMBL/GenBank/DDBJ whole genome shotgun (WGS) entry which is preliminary data.</text>
</comment>
<sequence length="146" mass="15713">MGDLFFLAVRGGRVVGEWETAGYQPPSVQPGDEIIRVSYATRLALDPRRGEDGLLPDPRTVGLTAIIRLAPLDFFSLFTAQEFAKATEEAMADPVLFGWLLRASGAQYIDLNDPLTEEGLDALVAGGVLTAARKARILSGEKPEAP</sequence>
<keyword evidence="2" id="KW-1185">Reference proteome</keyword>
<dbReference type="AlphaFoldDB" id="A0A5M6IWP5"/>
<gene>
    <name evidence="1" type="ORF">F1189_12715</name>
</gene>
<evidence type="ECO:0000313" key="1">
    <source>
        <dbReference type="EMBL" id="KAA5611888.1"/>
    </source>
</evidence>
<organism evidence="1 2">
    <name type="scientific">Rhodovastum atsumiense</name>
    <dbReference type="NCBI Taxonomy" id="504468"/>
    <lineage>
        <taxon>Bacteria</taxon>
        <taxon>Pseudomonadati</taxon>
        <taxon>Pseudomonadota</taxon>
        <taxon>Alphaproteobacteria</taxon>
        <taxon>Acetobacterales</taxon>
        <taxon>Acetobacteraceae</taxon>
        <taxon>Rhodovastum</taxon>
    </lineage>
</organism>
<accession>A0A5M6IWP5</accession>
<dbReference type="RefSeq" id="WP_150041180.1">
    <property type="nucleotide sequence ID" value="NZ_OW485605.1"/>
</dbReference>
<dbReference type="Proteomes" id="UP000325255">
    <property type="component" value="Unassembled WGS sequence"/>
</dbReference>
<proteinExistence type="predicted"/>
<dbReference type="OrthoDB" id="8657139at2"/>
<reference evidence="1 2" key="1">
    <citation type="submission" date="2019-09" db="EMBL/GenBank/DDBJ databases">
        <title>Genome sequence of Rhodovastum atsumiense, a diverse member of the Acetobacteraceae family of non-sulfur purple photosynthetic bacteria.</title>
        <authorList>
            <person name="Meyer T."/>
            <person name="Kyndt J."/>
        </authorList>
    </citation>
    <scope>NUCLEOTIDE SEQUENCE [LARGE SCALE GENOMIC DNA]</scope>
    <source>
        <strain evidence="1 2">DSM 21279</strain>
    </source>
</reference>
<evidence type="ECO:0000313" key="2">
    <source>
        <dbReference type="Proteomes" id="UP000325255"/>
    </source>
</evidence>